<dbReference type="EMBL" id="LNYB01000009">
    <property type="protein sequence ID" value="KTD04163.1"/>
    <property type="molecule type" value="Genomic_DNA"/>
</dbReference>
<gene>
    <name evidence="1" type="ORF">Lfee_0251</name>
    <name evidence="2" type="ORF">NCTC12022_01457</name>
</gene>
<reference evidence="2 4" key="2">
    <citation type="submission" date="2018-06" db="EMBL/GenBank/DDBJ databases">
        <authorList>
            <consortium name="Pathogen Informatics"/>
            <person name="Doyle S."/>
        </authorList>
    </citation>
    <scope>NUCLEOTIDE SEQUENCE [LARGE SCALE GENOMIC DNA]</scope>
    <source>
        <strain evidence="2 4">NCTC12022</strain>
    </source>
</reference>
<name>A0A0W0U851_9GAMM</name>
<evidence type="ECO:0000313" key="4">
    <source>
        <dbReference type="Proteomes" id="UP000251942"/>
    </source>
</evidence>
<dbReference type="Proteomes" id="UP000054698">
    <property type="component" value="Unassembled WGS sequence"/>
</dbReference>
<proteinExistence type="predicted"/>
<dbReference type="AlphaFoldDB" id="A0A0W0U851"/>
<evidence type="ECO:0000313" key="1">
    <source>
        <dbReference type="EMBL" id="KTD04163.1"/>
    </source>
</evidence>
<evidence type="ECO:0000313" key="3">
    <source>
        <dbReference type="Proteomes" id="UP000054698"/>
    </source>
</evidence>
<dbReference type="Proteomes" id="UP000251942">
    <property type="component" value="Unassembled WGS sequence"/>
</dbReference>
<accession>A0A0W0U851</accession>
<dbReference type="PATRIC" id="fig|453.4.peg.274"/>
<dbReference type="EMBL" id="UASS01000011">
    <property type="protein sequence ID" value="SPX60725.1"/>
    <property type="molecule type" value="Genomic_DNA"/>
</dbReference>
<sequence length="211" mass="24451">MNELKEVMHNSPREVEVSQRNNHEITSCLFFLALKGILKTNHIVSTLKTTLTKVIMNTLKNNPSLRDLIIWNFVKLPLAQYMLKEATTHIESANYEALTRFPEEIKVWASMQVQRDLDERKWLEPKRKSQQFAVEAKKEITAERNAIILQFASDIGLENTILTRVDLYDEIRTRILKSKDLNILETFTNSNGGQFIPTVRAIRAILSKKIQ</sequence>
<organism evidence="1 3">
    <name type="scientific">Legionella feeleii</name>
    <dbReference type="NCBI Taxonomy" id="453"/>
    <lineage>
        <taxon>Bacteria</taxon>
        <taxon>Pseudomonadati</taxon>
        <taxon>Pseudomonadota</taxon>
        <taxon>Gammaproteobacteria</taxon>
        <taxon>Legionellales</taxon>
        <taxon>Legionellaceae</taxon>
        <taxon>Legionella</taxon>
    </lineage>
</organism>
<evidence type="ECO:0000313" key="2">
    <source>
        <dbReference type="EMBL" id="SPX60725.1"/>
    </source>
</evidence>
<protein>
    <submittedName>
        <fullName evidence="1">Uncharacterized protein</fullName>
    </submittedName>
</protein>
<keyword evidence="3" id="KW-1185">Reference proteome</keyword>
<dbReference type="STRING" id="453.Lfee_0251"/>
<dbReference type="RefSeq" id="WP_058443471.1">
    <property type="nucleotide sequence ID" value="NZ_CAAAHT010000023.1"/>
</dbReference>
<reference evidence="1 3" key="1">
    <citation type="submission" date="2015-11" db="EMBL/GenBank/DDBJ databases">
        <title>Genomic analysis of 38 Legionella species identifies large and diverse effector repertoires.</title>
        <authorList>
            <person name="Burstein D."/>
            <person name="Amaro F."/>
            <person name="Zusman T."/>
            <person name="Lifshitz Z."/>
            <person name="Cohen O."/>
            <person name="Gilbert J.A."/>
            <person name="Pupko T."/>
            <person name="Shuman H.A."/>
            <person name="Segal G."/>
        </authorList>
    </citation>
    <scope>NUCLEOTIDE SEQUENCE [LARGE SCALE GENOMIC DNA]</scope>
    <source>
        <strain evidence="1 3">WO-44C</strain>
    </source>
</reference>